<comment type="cofactor">
    <cofactor evidence="6">
        <name>Zn(2+)</name>
        <dbReference type="ChEBI" id="CHEBI:29105"/>
    </cofactor>
    <text evidence="6">Binds 1 zinc ion.</text>
</comment>
<dbReference type="GO" id="GO:0006508">
    <property type="term" value="P:proteolysis"/>
    <property type="evidence" value="ECO:0007669"/>
    <property type="project" value="UniProtKB-KW"/>
</dbReference>
<accession>A0A3N1XNJ6</accession>
<keyword evidence="4 6" id="KW-0862">Zinc</keyword>
<keyword evidence="5 6" id="KW-0482">Metalloprotease</keyword>
<gene>
    <name evidence="8" type="ORF">EDD66_105195</name>
</gene>
<dbReference type="CDD" id="cd09606">
    <property type="entry name" value="M3B_PepF"/>
    <property type="match status" value="1"/>
</dbReference>
<keyword evidence="9" id="KW-1185">Reference proteome</keyword>
<organism evidence="8 9">
    <name type="scientific">Mobilisporobacter senegalensis</name>
    <dbReference type="NCBI Taxonomy" id="1329262"/>
    <lineage>
        <taxon>Bacteria</taxon>
        <taxon>Bacillati</taxon>
        <taxon>Bacillota</taxon>
        <taxon>Clostridia</taxon>
        <taxon>Lachnospirales</taxon>
        <taxon>Lachnospiraceae</taxon>
        <taxon>Mobilisporobacter</taxon>
    </lineage>
</organism>
<evidence type="ECO:0000259" key="7">
    <source>
        <dbReference type="Pfam" id="PF01432"/>
    </source>
</evidence>
<dbReference type="Gene3D" id="1.10.1370.30">
    <property type="match status" value="1"/>
</dbReference>
<keyword evidence="2 6" id="KW-0479">Metal-binding</keyword>
<dbReference type="RefSeq" id="WP_123609429.1">
    <property type="nucleotide sequence ID" value="NZ_RJVG01000005.1"/>
</dbReference>
<evidence type="ECO:0000313" key="9">
    <source>
        <dbReference type="Proteomes" id="UP000273083"/>
    </source>
</evidence>
<dbReference type="Pfam" id="PF01432">
    <property type="entry name" value="Peptidase_M3"/>
    <property type="match status" value="2"/>
</dbReference>
<comment type="similarity">
    <text evidence="6">Belongs to the peptidase M3 family.</text>
</comment>
<dbReference type="SUPFAM" id="SSF55486">
    <property type="entry name" value="Metalloproteases ('zincins'), catalytic domain"/>
    <property type="match status" value="1"/>
</dbReference>
<keyword evidence="1 6" id="KW-0645">Protease</keyword>
<feature type="domain" description="Peptidase M3A/M3B catalytic" evidence="7">
    <location>
        <begin position="311"/>
        <end position="536"/>
    </location>
</feature>
<dbReference type="AlphaFoldDB" id="A0A3N1XNJ6"/>
<evidence type="ECO:0000313" key="8">
    <source>
        <dbReference type="EMBL" id="ROR28254.1"/>
    </source>
</evidence>
<evidence type="ECO:0000256" key="1">
    <source>
        <dbReference type="ARBA" id="ARBA00022670"/>
    </source>
</evidence>
<dbReference type="GO" id="GO:0004222">
    <property type="term" value="F:metalloendopeptidase activity"/>
    <property type="evidence" value="ECO:0007669"/>
    <property type="project" value="InterPro"/>
</dbReference>
<evidence type="ECO:0000256" key="2">
    <source>
        <dbReference type="ARBA" id="ARBA00022723"/>
    </source>
</evidence>
<dbReference type="NCBIfam" id="TIGR02289">
    <property type="entry name" value="M3_not_pepF"/>
    <property type="match status" value="1"/>
</dbReference>
<evidence type="ECO:0000256" key="4">
    <source>
        <dbReference type="ARBA" id="ARBA00022833"/>
    </source>
</evidence>
<evidence type="ECO:0000256" key="6">
    <source>
        <dbReference type="RuleBase" id="RU003435"/>
    </source>
</evidence>
<evidence type="ECO:0000256" key="3">
    <source>
        <dbReference type="ARBA" id="ARBA00022801"/>
    </source>
</evidence>
<dbReference type="InterPro" id="IPR001567">
    <property type="entry name" value="Pept_M3A_M3B_dom"/>
</dbReference>
<evidence type="ECO:0000256" key="5">
    <source>
        <dbReference type="ARBA" id="ARBA00023049"/>
    </source>
</evidence>
<proteinExistence type="inferred from homology"/>
<dbReference type="OrthoDB" id="9762795at2"/>
<dbReference type="InterPro" id="IPR011976">
    <property type="entry name" value="Pept_M3B_oligopep-rel"/>
</dbReference>
<dbReference type="EMBL" id="RJVG01000005">
    <property type="protein sequence ID" value="ROR28254.1"/>
    <property type="molecule type" value="Genomic_DNA"/>
</dbReference>
<dbReference type="GO" id="GO:0046872">
    <property type="term" value="F:metal ion binding"/>
    <property type="evidence" value="ECO:0007669"/>
    <property type="project" value="UniProtKB-UniRule"/>
</dbReference>
<keyword evidence="3 6" id="KW-0378">Hydrolase</keyword>
<feature type="domain" description="Peptidase M3A/M3B catalytic" evidence="7">
    <location>
        <begin position="168"/>
        <end position="258"/>
    </location>
</feature>
<protein>
    <submittedName>
        <fullName evidence="8">M3 family oligoendopeptidase</fullName>
    </submittedName>
</protein>
<dbReference type="Proteomes" id="UP000273083">
    <property type="component" value="Unassembled WGS sequence"/>
</dbReference>
<sequence length="556" mass="65991">MKFSEMPYERVDHEELKKEFNNLFTNFAKAETGEEQFEAHKYYYHIMKNYETMSTIAMIRHDMNIKEEFYAGEQDYYDTMSPQIDHLINQYMKMVYDSEHRDYLESKIGPVAFKNIELRLKSFDEKLIPLIQKENALSTMYNKLIASANIKFHGEELNISLLRKYLISEDREIRRQAHKKESEFFLSIGEALDEIYDELVKNRTEQAKLLGYDNFVELAYYRMERNCYGQEMVKVFRDQVKEYLVPFAEKLHERRRERIGLSSLSYIDEEVHFKNGNPAPIGTPEQILLAGKEMYTELSSETKDFFHFMMSNELFDVFGRKDKRAGGYQTTIPNYNAPFIFANFNTTSGDVDVMTHECGHAFQAFLVRNEEIREHKEITMETAECHSMSMEFFTRPWMHLFFGERANEYIQMHLEHSVSFIPYGCMVDEFQQIVYENPDMSPQERKDKWMELEKVYRPHLNYENDPFFGTGGRWQKQTHIYNSPFYYIDYCLAMTCALQYKVMMDEDYGKAWNSYLNLCKASASDFFVNTIKTAGLISPFDKDCIKSLVDKLEEIV</sequence>
<name>A0A3N1XNJ6_9FIRM</name>
<reference evidence="8 9" key="1">
    <citation type="submission" date="2018-11" db="EMBL/GenBank/DDBJ databases">
        <title>Genomic Encyclopedia of Type Strains, Phase IV (KMG-IV): sequencing the most valuable type-strain genomes for metagenomic binning, comparative biology and taxonomic classification.</title>
        <authorList>
            <person name="Goeker M."/>
        </authorList>
    </citation>
    <scope>NUCLEOTIDE SEQUENCE [LARGE SCALE GENOMIC DNA]</scope>
    <source>
        <strain evidence="8 9">DSM 26537</strain>
    </source>
</reference>
<comment type="caution">
    <text evidence="8">The sequence shown here is derived from an EMBL/GenBank/DDBJ whole genome shotgun (WGS) entry which is preliminary data.</text>
</comment>